<gene>
    <name evidence="1" type="ORF">E1288_34305</name>
</gene>
<protein>
    <submittedName>
        <fullName evidence="1">Uncharacterized protein</fullName>
    </submittedName>
</protein>
<dbReference type="EMBL" id="SMKW01000065">
    <property type="protein sequence ID" value="TDD40920.1"/>
    <property type="molecule type" value="Genomic_DNA"/>
</dbReference>
<dbReference type="Proteomes" id="UP000294947">
    <property type="component" value="Unassembled WGS sequence"/>
</dbReference>
<reference evidence="1 2" key="1">
    <citation type="submission" date="2019-03" db="EMBL/GenBank/DDBJ databases">
        <title>Draft genome sequences of novel Actinobacteria.</title>
        <authorList>
            <person name="Sahin N."/>
            <person name="Ay H."/>
            <person name="Saygin H."/>
        </authorList>
    </citation>
    <scope>NUCLEOTIDE SEQUENCE [LARGE SCALE GENOMIC DNA]</scope>
    <source>
        <strain evidence="1 2">7K502</strain>
    </source>
</reference>
<name>A0A4R4YA84_9PSEU</name>
<dbReference type="OrthoDB" id="9811278at2"/>
<keyword evidence="2" id="KW-1185">Reference proteome</keyword>
<proteinExistence type="predicted"/>
<comment type="caution">
    <text evidence="1">The sequence shown here is derived from an EMBL/GenBank/DDBJ whole genome shotgun (WGS) entry which is preliminary data.</text>
</comment>
<evidence type="ECO:0000313" key="1">
    <source>
        <dbReference type="EMBL" id="TDD40920.1"/>
    </source>
</evidence>
<accession>A0A4R4YA84</accession>
<organism evidence="1 2">
    <name type="scientific">Saccharopolyspora elongata</name>
    <dbReference type="NCBI Taxonomy" id="2530387"/>
    <lineage>
        <taxon>Bacteria</taxon>
        <taxon>Bacillati</taxon>
        <taxon>Actinomycetota</taxon>
        <taxon>Actinomycetes</taxon>
        <taxon>Pseudonocardiales</taxon>
        <taxon>Pseudonocardiaceae</taxon>
        <taxon>Saccharopolyspora</taxon>
    </lineage>
</organism>
<evidence type="ECO:0000313" key="2">
    <source>
        <dbReference type="Proteomes" id="UP000294947"/>
    </source>
</evidence>
<dbReference type="RefSeq" id="WP_132492726.1">
    <property type="nucleotide sequence ID" value="NZ_SMKW01000065.1"/>
</dbReference>
<dbReference type="AlphaFoldDB" id="A0A4R4YA84"/>
<sequence length="94" mass="9946">MAFVNGALEAAFMGRVRGVDLQRCLVVPIDVGKRVAMGLVAGHYGEIVVASSEFPLNEAGFRELPGRVVQAQQARDAVMCWSGSSPPATITARS</sequence>